<dbReference type="Pfam" id="PF00208">
    <property type="entry name" value="ELFV_dehydrog"/>
    <property type="match status" value="2"/>
</dbReference>
<dbReference type="SMART" id="SM00839">
    <property type="entry name" value="ELFV_dehydrog"/>
    <property type="match status" value="1"/>
</dbReference>
<evidence type="ECO:0000256" key="4">
    <source>
        <dbReference type="PIRSR" id="PIRSR000188-1"/>
    </source>
</evidence>
<evidence type="ECO:0000259" key="7">
    <source>
        <dbReference type="SMART" id="SM00839"/>
    </source>
</evidence>
<dbReference type="GO" id="GO:0006520">
    <property type="term" value="P:amino acid metabolic process"/>
    <property type="evidence" value="ECO:0007669"/>
    <property type="project" value="InterPro"/>
</dbReference>
<dbReference type="EMBL" id="MGKI01000008">
    <property type="protein sequence ID" value="OGN22765.1"/>
    <property type="molecule type" value="Genomic_DNA"/>
</dbReference>
<dbReference type="Pfam" id="PF02812">
    <property type="entry name" value="ELFV_dehydrog_N"/>
    <property type="match status" value="1"/>
</dbReference>
<dbReference type="STRING" id="1802694.A2918_01330"/>
<dbReference type="GO" id="GO:0000166">
    <property type="term" value="F:nucleotide binding"/>
    <property type="evidence" value="ECO:0007669"/>
    <property type="project" value="UniProtKB-KW"/>
</dbReference>
<evidence type="ECO:0000256" key="3">
    <source>
        <dbReference type="ARBA" id="ARBA00023027"/>
    </source>
</evidence>
<dbReference type="SUPFAM" id="SSF53223">
    <property type="entry name" value="Aminoacid dehydrogenase-like, N-terminal domain"/>
    <property type="match status" value="1"/>
</dbReference>
<dbReference type="InterPro" id="IPR036291">
    <property type="entry name" value="NAD(P)-bd_dom_sf"/>
</dbReference>
<dbReference type="InterPro" id="IPR016211">
    <property type="entry name" value="Glu/Phe/Leu/Val/Trp_DH_bac/arc"/>
</dbReference>
<dbReference type="SUPFAM" id="SSF51735">
    <property type="entry name" value="NAD(P)-binding Rossmann-fold domains"/>
    <property type="match status" value="1"/>
</dbReference>
<dbReference type="PROSITE" id="PS00074">
    <property type="entry name" value="GLFV_DEHYDROGENASE"/>
    <property type="match status" value="1"/>
</dbReference>
<comment type="caution">
    <text evidence="8">The sequence shown here is derived from an EMBL/GenBank/DDBJ whole genome shotgun (WGS) entry which is preliminary data.</text>
</comment>
<keyword evidence="5" id="KW-0547">Nucleotide-binding</keyword>
<sequence>MDFRTLPDFKGHKLLTMINDEQTGLHGFVAIHNDILGPALGGTRMYLYPNDLAAITDALRLSRGMTYKAALAGLKLGGGKAVLVGDPKKNKTEAYLRVYGQYLNYFNGAFFTGEDVGITVADIEVIAKETLFVNGRSEGLHGDVKGSGDPSPVTSLGVLYGIRACLETIFGNDTISDRSVAIQGLGKVGFCLANLLYEQGARLIIADTDNRLVERALAKFQGAQVVEPHIIHCQKVDVYSPCALGAVLNDATIPELQCRIVAGAANNQLATPTHGDTLFTRGILYAPDYAINAGGLINIAGERELNGYERERTLRKVACIYDTLKNIFERSACEQVPTHSVADKMVEEILTNAEKLKNN</sequence>
<reference evidence="8 9" key="1">
    <citation type="journal article" date="2016" name="Nat. Commun.">
        <title>Thousands of microbial genomes shed light on interconnected biogeochemical processes in an aquifer system.</title>
        <authorList>
            <person name="Anantharaman K."/>
            <person name="Brown C.T."/>
            <person name="Hug L.A."/>
            <person name="Sharon I."/>
            <person name="Castelle C.J."/>
            <person name="Probst A.J."/>
            <person name="Thomas B.C."/>
            <person name="Singh A."/>
            <person name="Wilkins M.J."/>
            <person name="Karaoz U."/>
            <person name="Brodie E.L."/>
            <person name="Williams K.H."/>
            <person name="Hubbard S.S."/>
            <person name="Banfield J.F."/>
        </authorList>
    </citation>
    <scope>NUCLEOTIDE SEQUENCE [LARGE SCALE GENOMIC DNA]</scope>
</reference>
<evidence type="ECO:0000256" key="2">
    <source>
        <dbReference type="ARBA" id="ARBA00023002"/>
    </source>
</evidence>
<evidence type="ECO:0000313" key="9">
    <source>
        <dbReference type="Proteomes" id="UP000178227"/>
    </source>
</evidence>
<dbReference type="GO" id="GO:0016639">
    <property type="term" value="F:oxidoreductase activity, acting on the CH-NH2 group of donors, NAD or NADP as acceptor"/>
    <property type="evidence" value="ECO:0007669"/>
    <property type="project" value="InterPro"/>
</dbReference>
<dbReference type="Gene3D" id="3.40.50.720">
    <property type="entry name" value="NAD(P)-binding Rossmann-like Domain"/>
    <property type="match status" value="1"/>
</dbReference>
<dbReference type="InterPro" id="IPR006095">
    <property type="entry name" value="Glu/Leu/Phe/Val/Trp_DH"/>
</dbReference>
<evidence type="ECO:0000256" key="6">
    <source>
        <dbReference type="RuleBase" id="RU004417"/>
    </source>
</evidence>
<gene>
    <name evidence="8" type="ORF">A2918_01330</name>
</gene>
<name>A0A1F8GBK3_9BACT</name>
<keyword evidence="3 5" id="KW-0520">NAD</keyword>
<feature type="domain" description="Glutamate/phenylalanine/leucine/valine/L-tryptophan dehydrogenase C-terminal" evidence="7">
    <location>
        <begin position="148"/>
        <end position="358"/>
    </location>
</feature>
<dbReference type="InterPro" id="IPR006097">
    <property type="entry name" value="Glu/Leu/Phe/Val/Trp_DH_dimer"/>
</dbReference>
<feature type="active site" description="Proton donor/acceptor" evidence="4">
    <location>
        <position position="80"/>
    </location>
</feature>
<comment type="similarity">
    <text evidence="1 6">Belongs to the Glu/Leu/Phe/Val dehydrogenases family.</text>
</comment>
<dbReference type="InterPro" id="IPR006096">
    <property type="entry name" value="Glu/Leu/Phe/Val/Trp_DH_C"/>
</dbReference>
<dbReference type="PIRSF" id="PIRSF000188">
    <property type="entry name" value="Phe_leu_dh"/>
    <property type="match status" value="1"/>
</dbReference>
<protein>
    <recommendedName>
        <fullName evidence="7">Glutamate/phenylalanine/leucine/valine/L-tryptophan dehydrogenase C-terminal domain-containing protein</fullName>
    </recommendedName>
</protein>
<dbReference type="PRINTS" id="PR00082">
    <property type="entry name" value="GLFDHDRGNASE"/>
</dbReference>
<dbReference type="PANTHER" id="PTHR42722">
    <property type="entry name" value="LEUCINE DEHYDROGENASE"/>
    <property type="match status" value="1"/>
</dbReference>
<feature type="binding site" evidence="5">
    <location>
        <begin position="184"/>
        <end position="189"/>
    </location>
    <ligand>
        <name>NAD(+)</name>
        <dbReference type="ChEBI" id="CHEBI:57540"/>
    </ligand>
</feature>
<organism evidence="8 9">
    <name type="scientific">Candidatus Yanofskybacteria bacterium RIFCSPLOWO2_01_FULL_42_49</name>
    <dbReference type="NCBI Taxonomy" id="1802694"/>
    <lineage>
        <taxon>Bacteria</taxon>
        <taxon>Candidatus Yanofskyibacteriota</taxon>
    </lineage>
</organism>
<dbReference type="Gene3D" id="3.40.50.10860">
    <property type="entry name" value="Leucine Dehydrogenase, chain A, domain 1"/>
    <property type="match status" value="1"/>
</dbReference>
<evidence type="ECO:0000313" key="8">
    <source>
        <dbReference type="EMBL" id="OGN22765.1"/>
    </source>
</evidence>
<keyword evidence="2 6" id="KW-0560">Oxidoreductase</keyword>
<accession>A0A1F8GBK3</accession>
<dbReference type="InterPro" id="IPR046346">
    <property type="entry name" value="Aminoacid_DH-like_N_sf"/>
</dbReference>
<dbReference type="InterPro" id="IPR033524">
    <property type="entry name" value="Glu/Leu/Phe/Val_DH_AS"/>
</dbReference>
<dbReference type="CDD" id="cd01075">
    <property type="entry name" value="NAD_bind_Leu_Phe_Val_DH"/>
    <property type="match status" value="1"/>
</dbReference>
<dbReference type="PANTHER" id="PTHR42722:SF1">
    <property type="entry name" value="VALINE DEHYDROGENASE"/>
    <property type="match status" value="1"/>
</dbReference>
<dbReference type="AlphaFoldDB" id="A0A1F8GBK3"/>
<proteinExistence type="inferred from homology"/>
<dbReference type="Proteomes" id="UP000178227">
    <property type="component" value="Unassembled WGS sequence"/>
</dbReference>
<evidence type="ECO:0000256" key="5">
    <source>
        <dbReference type="PIRSR" id="PIRSR000188-2"/>
    </source>
</evidence>
<evidence type="ECO:0000256" key="1">
    <source>
        <dbReference type="ARBA" id="ARBA00006382"/>
    </source>
</evidence>